<accession>A0AAE9YHL9</accession>
<gene>
    <name evidence="1" type="ORF">PO878_07935</name>
</gene>
<proteinExistence type="predicted"/>
<evidence type="ECO:0000313" key="2">
    <source>
        <dbReference type="Proteomes" id="UP001216390"/>
    </source>
</evidence>
<sequence length="101" mass="10601">MEPRTHPRPVVWGALVLLLVGAVAACGGDDGPDASPAALARTLEQDYDLSSEQADCVAGRVFDSLSDDEVAALRDRDEDDALPADVERRLRAALVPCASVG</sequence>
<reference evidence="1" key="1">
    <citation type="submission" date="2023-01" db="EMBL/GenBank/DDBJ databases">
        <title>The diversity of Class Acidimicrobiia in South China Sea sediment environments and the proposal of Iamia marina sp. nov., a novel species of the genus Iamia.</title>
        <authorList>
            <person name="He Y."/>
            <person name="Tian X."/>
        </authorList>
    </citation>
    <scope>NUCLEOTIDE SEQUENCE</scope>
    <source>
        <strain evidence="1">DSM 19957</strain>
    </source>
</reference>
<keyword evidence="2" id="KW-1185">Reference proteome</keyword>
<dbReference type="Proteomes" id="UP001216390">
    <property type="component" value="Chromosome"/>
</dbReference>
<dbReference type="PROSITE" id="PS51257">
    <property type="entry name" value="PROKAR_LIPOPROTEIN"/>
    <property type="match status" value="1"/>
</dbReference>
<organism evidence="1 2">
    <name type="scientific">Iamia majanohamensis</name>
    <dbReference type="NCBI Taxonomy" id="467976"/>
    <lineage>
        <taxon>Bacteria</taxon>
        <taxon>Bacillati</taxon>
        <taxon>Actinomycetota</taxon>
        <taxon>Acidimicrobiia</taxon>
        <taxon>Acidimicrobiales</taxon>
        <taxon>Iamiaceae</taxon>
        <taxon>Iamia</taxon>
    </lineage>
</organism>
<protein>
    <recommendedName>
        <fullName evidence="3">Lipoprotein</fullName>
    </recommendedName>
</protein>
<dbReference type="RefSeq" id="WP_272738173.1">
    <property type="nucleotide sequence ID" value="NZ_CP116942.1"/>
</dbReference>
<dbReference type="KEGG" id="ima:PO878_07935"/>
<name>A0AAE9YHL9_9ACTN</name>
<dbReference type="AlphaFoldDB" id="A0AAE9YHL9"/>
<dbReference type="EMBL" id="CP116942">
    <property type="protein sequence ID" value="WCO68657.1"/>
    <property type="molecule type" value="Genomic_DNA"/>
</dbReference>
<evidence type="ECO:0000313" key="1">
    <source>
        <dbReference type="EMBL" id="WCO68657.1"/>
    </source>
</evidence>
<evidence type="ECO:0008006" key="3">
    <source>
        <dbReference type="Google" id="ProtNLM"/>
    </source>
</evidence>